<evidence type="ECO:0000256" key="1">
    <source>
        <dbReference type="ARBA" id="ARBA00009156"/>
    </source>
</evidence>
<dbReference type="Gene3D" id="3.30.420.40">
    <property type="match status" value="2"/>
</dbReference>
<dbReference type="InterPro" id="IPR018483">
    <property type="entry name" value="Carb_kinase_FGGY_CS"/>
</dbReference>
<keyword evidence="2" id="KW-0859">Xylose metabolism</keyword>
<keyword evidence="2" id="KW-0119">Carbohydrate metabolism</keyword>
<dbReference type="AlphaFoldDB" id="A0A5M3XL03"/>
<dbReference type="InterPro" id="IPR018485">
    <property type="entry name" value="FGGY_C"/>
</dbReference>
<dbReference type="EMBL" id="BLAF01000024">
    <property type="protein sequence ID" value="GES21572.1"/>
    <property type="molecule type" value="Genomic_DNA"/>
</dbReference>
<dbReference type="OrthoDB" id="9782710at2"/>
<dbReference type="Proteomes" id="UP000377595">
    <property type="component" value="Unassembled WGS sequence"/>
</dbReference>
<evidence type="ECO:0000256" key="3">
    <source>
        <dbReference type="ARBA" id="ARBA00022679"/>
    </source>
</evidence>
<feature type="domain" description="Carbohydrate kinase FGGY C-terminal" evidence="7">
    <location>
        <begin position="256"/>
        <end position="437"/>
    </location>
</feature>
<gene>
    <name evidence="8" type="ORF">Aple_044680</name>
</gene>
<comment type="caution">
    <text evidence="8">The sequence shown here is derived from an EMBL/GenBank/DDBJ whole genome shotgun (WGS) entry which is preliminary data.</text>
</comment>
<dbReference type="RefSeq" id="WP_155346560.1">
    <property type="nucleotide sequence ID" value="NZ_BAAAHM010000005.1"/>
</dbReference>
<name>A0A5M3XL03_9ACTN</name>
<evidence type="ECO:0000313" key="8">
    <source>
        <dbReference type="EMBL" id="GES21572.1"/>
    </source>
</evidence>
<dbReference type="GO" id="GO:0042732">
    <property type="term" value="P:D-xylose metabolic process"/>
    <property type="evidence" value="ECO:0007669"/>
    <property type="project" value="UniProtKB-KW"/>
</dbReference>
<dbReference type="InterPro" id="IPR018484">
    <property type="entry name" value="FGGY_N"/>
</dbReference>
<evidence type="ECO:0000256" key="4">
    <source>
        <dbReference type="ARBA" id="ARBA00022777"/>
    </source>
</evidence>
<protein>
    <submittedName>
        <fullName evidence="8">Sugar kinase</fullName>
    </submittedName>
</protein>
<proteinExistence type="inferred from homology"/>
<dbReference type="GO" id="GO:0016773">
    <property type="term" value="F:phosphotransferase activity, alcohol group as acceptor"/>
    <property type="evidence" value="ECO:0007669"/>
    <property type="project" value="InterPro"/>
</dbReference>
<organism evidence="8 9">
    <name type="scientific">Acrocarpospora pleiomorpha</name>
    <dbReference type="NCBI Taxonomy" id="90975"/>
    <lineage>
        <taxon>Bacteria</taxon>
        <taxon>Bacillati</taxon>
        <taxon>Actinomycetota</taxon>
        <taxon>Actinomycetes</taxon>
        <taxon>Streptosporangiales</taxon>
        <taxon>Streptosporangiaceae</taxon>
        <taxon>Acrocarpospora</taxon>
    </lineage>
</organism>
<dbReference type="InterPro" id="IPR050406">
    <property type="entry name" value="FGGY_Carb_Kinase"/>
</dbReference>
<evidence type="ECO:0000256" key="2">
    <source>
        <dbReference type="ARBA" id="ARBA00022629"/>
    </source>
</evidence>
<keyword evidence="3 5" id="KW-0808">Transferase</keyword>
<dbReference type="PANTHER" id="PTHR43095:SF5">
    <property type="entry name" value="XYLULOSE KINASE"/>
    <property type="match status" value="1"/>
</dbReference>
<dbReference type="PROSITE" id="PS00445">
    <property type="entry name" value="FGGY_KINASES_2"/>
    <property type="match status" value="1"/>
</dbReference>
<comment type="similarity">
    <text evidence="1 5">Belongs to the FGGY kinase family.</text>
</comment>
<dbReference type="InterPro" id="IPR000577">
    <property type="entry name" value="Carb_kinase_FGGY"/>
</dbReference>
<evidence type="ECO:0000256" key="5">
    <source>
        <dbReference type="RuleBase" id="RU003733"/>
    </source>
</evidence>
<keyword evidence="4 5" id="KW-0418">Kinase</keyword>
<feature type="domain" description="Carbohydrate kinase FGGY N-terminal" evidence="6">
    <location>
        <begin position="6"/>
        <end position="241"/>
    </location>
</feature>
<dbReference type="GO" id="GO:0016301">
    <property type="term" value="F:kinase activity"/>
    <property type="evidence" value="ECO:0007669"/>
    <property type="project" value="UniProtKB-KW"/>
</dbReference>
<dbReference type="Pfam" id="PF02782">
    <property type="entry name" value="FGGY_C"/>
    <property type="match status" value="1"/>
</dbReference>
<dbReference type="CDD" id="cd07804">
    <property type="entry name" value="ASKHA_NBD_FGGY_RrXK-like"/>
    <property type="match status" value="1"/>
</dbReference>
<dbReference type="PANTHER" id="PTHR43095">
    <property type="entry name" value="SUGAR KINASE"/>
    <property type="match status" value="1"/>
</dbReference>
<dbReference type="PIRSF" id="PIRSF000538">
    <property type="entry name" value="GlpK"/>
    <property type="match status" value="1"/>
</dbReference>
<evidence type="ECO:0000313" key="9">
    <source>
        <dbReference type="Proteomes" id="UP000377595"/>
    </source>
</evidence>
<dbReference type="InterPro" id="IPR043129">
    <property type="entry name" value="ATPase_NBD"/>
</dbReference>
<reference evidence="8 9" key="1">
    <citation type="submission" date="2019-10" db="EMBL/GenBank/DDBJ databases">
        <title>Whole genome shotgun sequence of Acrocarpospora pleiomorpha NBRC 16267.</title>
        <authorList>
            <person name="Ichikawa N."/>
            <person name="Kimura A."/>
            <person name="Kitahashi Y."/>
            <person name="Komaki H."/>
            <person name="Oguchi A."/>
        </authorList>
    </citation>
    <scope>NUCLEOTIDE SEQUENCE [LARGE SCALE GENOMIC DNA]</scope>
    <source>
        <strain evidence="8 9">NBRC 16267</strain>
    </source>
</reference>
<keyword evidence="9" id="KW-1185">Reference proteome</keyword>
<evidence type="ECO:0000259" key="7">
    <source>
        <dbReference type="Pfam" id="PF02782"/>
    </source>
</evidence>
<dbReference type="Pfam" id="PF00370">
    <property type="entry name" value="FGGY_N"/>
    <property type="match status" value="1"/>
</dbReference>
<dbReference type="SUPFAM" id="SSF53067">
    <property type="entry name" value="Actin-like ATPase domain"/>
    <property type="match status" value="2"/>
</dbReference>
<evidence type="ECO:0000259" key="6">
    <source>
        <dbReference type="Pfam" id="PF00370"/>
    </source>
</evidence>
<sequence length="499" mass="53133">MSDDLVLGLDIGTSSSKAVLCDSGGRVVRRAEREHHTSRPAAGHVEHDADRVWWDDVLRLTAELGDLDRVAAVCVSGIGPCLLVTDEAGTPLRPAILYGVDTRAARQIADQERAFGAEKVLRRCGSGLTSQAVGPKMQWVRENEPHVWDRARRFFMASSFIAFRLSGAYVLDHHSASQAVPLYDANAQDWAADWAAEVAGGLELPALVWPGDIVGEVTAEAAAHTGLRTGVPVLAGTVDAWAEAYSVGVRAPGDCMIMYGTTMFLVAYADDVQPCPRLWTANGVDPGSRCAAAGMSAFGAVARWGAQTLAGGSYAELEAAAAGVPPGAAGLVVLPYWDGERTPIFDPDARGVIAGLGLEHGPGHVYRALLEGTALGVRHNLLTLREAGVSPERLVAVGGGARQRLWVRIVSDVTGAEQAIPGELVGAAYGDARLAAEAIGLADRRSTWARVRETVRPDPRNAELYAAMFDDYLDLYDRTGPLLHRLRDRADGVPQKGVR</sequence>
<accession>A0A5M3XL03</accession>